<comment type="cofactor">
    <cofactor evidence="7">
        <name>Mg(2+)</name>
        <dbReference type="ChEBI" id="CHEBI:18420"/>
    </cofactor>
    <cofactor evidence="7">
        <name>Mn(2+)</name>
        <dbReference type="ChEBI" id="CHEBI:29035"/>
    </cofactor>
    <text evidence="7">Divalent metal cations. Prefers magnesium or manganese.</text>
</comment>
<evidence type="ECO:0000256" key="2">
    <source>
        <dbReference type="ARBA" id="ARBA00008785"/>
    </source>
</evidence>
<feature type="binding site" evidence="7">
    <location>
        <position position="129"/>
    </location>
    <ligand>
        <name>a divalent metal cation</name>
        <dbReference type="ChEBI" id="CHEBI:60240"/>
    </ligand>
</feature>
<organism evidence="10 11">
    <name type="scientific">Candidatus Woesebacteria bacterium GW2011_GWA2_33_28</name>
    <dbReference type="NCBI Taxonomy" id="1618561"/>
    <lineage>
        <taxon>Bacteria</taxon>
        <taxon>Candidatus Woeseibacteriota</taxon>
    </lineage>
</organism>
<evidence type="ECO:0000313" key="10">
    <source>
        <dbReference type="EMBL" id="KKP48036.1"/>
    </source>
</evidence>
<dbReference type="GO" id="GO:0016616">
    <property type="term" value="F:oxidoreductase activity, acting on the CH-OH group of donors, NAD or NADP as acceptor"/>
    <property type="evidence" value="ECO:0007669"/>
    <property type="project" value="InterPro"/>
</dbReference>
<dbReference type="SMART" id="SM01274">
    <property type="entry name" value="malic"/>
    <property type="match status" value="1"/>
</dbReference>
<evidence type="ECO:0000256" key="5">
    <source>
        <dbReference type="PIRSR" id="PIRSR000106-1"/>
    </source>
</evidence>
<dbReference type="InterPro" id="IPR051674">
    <property type="entry name" value="Malate_Decarboxylase"/>
</dbReference>
<evidence type="ECO:0000256" key="1">
    <source>
        <dbReference type="ARBA" id="ARBA00001936"/>
    </source>
</evidence>
<dbReference type="GO" id="GO:0046872">
    <property type="term" value="F:metal ion binding"/>
    <property type="evidence" value="ECO:0007669"/>
    <property type="project" value="UniProtKB-KW"/>
</dbReference>
<evidence type="ECO:0000256" key="4">
    <source>
        <dbReference type="ARBA" id="ARBA00023002"/>
    </source>
</evidence>
<dbReference type="SUPFAM" id="SSF51735">
    <property type="entry name" value="NAD(P)-binding Rossmann-fold domains"/>
    <property type="match status" value="1"/>
</dbReference>
<sequence length="372" mass="40009">MDSIAYHKKYKGKIGTELKSPIENKKDLTLAYTPGVAEVSKLLTKDPKQASFLSLKSNTIAVLSDGSAVLGLGNIGPFGAIPVMEGKAALFKKFAGVDAFPICVNTQNNEEIIKLAHNISPVFGGINLEDIEAPRCFEIERRLIKELDIPVMHDDQHGTAVVVLAALINAIKVVKKSKDLKIVINGAGAAGTAVCELLLKYGFKNIVVCDSQGSINKNRKDLNSEKIRLSELTNKDNEVGDIHKIINGKDVFIGVSKGNLINKSDIKNMSKDAIVFAMANPTPEIMPDEAKLGGAKVIATGRSDFNNQINNVLAFPGIFRGALDNKVKKITNKMLISAAINLSKLVKTPTAKKIIPSPFEKGVVKAVSSAIR</sequence>
<dbReference type="InterPro" id="IPR012302">
    <property type="entry name" value="Malic_NAD-bd"/>
</dbReference>
<gene>
    <name evidence="10" type="ORF">UR38_C0002G0139</name>
</gene>
<evidence type="ECO:0000256" key="7">
    <source>
        <dbReference type="PIRSR" id="PIRSR000106-3"/>
    </source>
</evidence>
<reference evidence="10 11" key="1">
    <citation type="journal article" date="2015" name="Nature">
        <title>rRNA introns, odd ribosomes, and small enigmatic genomes across a large radiation of phyla.</title>
        <authorList>
            <person name="Brown C.T."/>
            <person name="Hug L.A."/>
            <person name="Thomas B.C."/>
            <person name="Sharon I."/>
            <person name="Castelle C.J."/>
            <person name="Singh A."/>
            <person name="Wilkins M.J."/>
            <person name="Williams K.H."/>
            <person name="Banfield J.F."/>
        </authorList>
    </citation>
    <scope>NUCLEOTIDE SEQUENCE [LARGE SCALE GENOMIC DNA]</scope>
</reference>
<evidence type="ECO:0000259" key="8">
    <source>
        <dbReference type="SMART" id="SM00919"/>
    </source>
</evidence>
<dbReference type="GO" id="GO:0004470">
    <property type="term" value="F:malic enzyme activity"/>
    <property type="evidence" value="ECO:0007669"/>
    <property type="project" value="InterPro"/>
</dbReference>
<dbReference type="Pfam" id="PF00390">
    <property type="entry name" value="malic"/>
    <property type="match status" value="1"/>
</dbReference>
<dbReference type="PROSITE" id="PS00331">
    <property type="entry name" value="MALIC_ENZYMES"/>
    <property type="match status" value="1"/>
</dbReference>
<feature type="active site" description="Proton acceptor" evidence="5">
    <location>
        <position position="87"/>
    </location>
</feature>
<feature type="binding site" evidence="6">
    <location>
        <position position="310"/>
    </location>
    <ligand>
        <name>(S)-malate</name>
        <dbReference type="ChEBI" id="CHEBI:15589"/>
    </ligand>
</feature>
<dbReference type="InterPro" id="IPR036291">
    <property type="entry name" value="NAD(P)-bd_dom_sf"/>
</dbReference>
<dbReference type="InterPro" id="IPR015884">
    <property type="entry name" value="Malic_enzyme_CS"/>
</dbReference>
<dbReference type="InterPro" id="IPR045213">
    <property type="entry name" value="Malic_NAD-bd_bact_type"/>
</dbReference>
<dbReference type="PANTHER" id="PTHR43237">
    <property type="entry name" value="NADP-DEPENDENT MALIC ENZYME"/>
    <property type="match status" value="1"/>
</dbReference>
<evidence type="ECO:0000256" key="3">
    <source>
        <dbReference type="ARBA" id="ARBA00022723"/>
    </source>
</evidence>
<dbReference type="CDD" id="cd05311">
    <property type="entry name" value="NAD_bind_2_malic_enz"/>
    <property type="match status" value="1"/>
</dbReference>
<feature type="domain" description="Malic enzyme N-terminal" evidence="9">
    <location>
        <begin position="11"/>
        <end position="144"/>
    </location>
</feature>
<dbReference type="Gene3D" id="3.40.50.720">
    <property type="entry name" value="NAD(P)-binding Rossmann-like Domain"/>
    <property type="match status" value="1"/>
</dbReference>
<dbReference type="Gene3D" id="3.40.50.10380">
    <property type="entry name" value="Malic enzyme, N-terminal domain"/>
    <property type="match status" value="1"/>
</dbReference>
<dbReference type="AlphaFoldDB" id="A0A0G0A9P3"/>
<evidence type="ECO:0000256" key="6">
    <source>
        <dbReference type="PIRSR" id="PIRSR000106-2"/>
    </source>
</evidence>
<feature type="active site" description="Proton donor" evidence="5">
    <location>
        <position position="32"/>
    </location>
</feature>
<dbReference type="EMBL" id="LBOZ01000002">
    <property type="protein sequence ID" value="KKP48036.1"/>
    <property type="molecule type" value="Genomic_DNA"/>
</dbReference>
<keyword evidence="4" id="KW-0560">Oxidoreductase</keyword>
<dbReference type="Pfam" id="PF03949">
    <property type="entry name" value="Malic_M"/>
    <property type="match status" value="1"/>
</dbReference>
<dbReference type="InterPro" id="IPR046346">
    <property type="entry name" value="Aminoacid_DH-like_N_sf"/>
</dbReference>
<dbReference type="InterPro" id="IPR001891">
    <property type="entry name" value="Malic_OxRdtase"/>
</dbReference>
<feature type="binding site" evidence="7">
    <location>
        <position position="130"/>
    </location>
    <ligand>
        <name>a divalent metal cation</name>
        <dbReference type="ChEBI" id="CHEBI:60240"/>
    </ligand>
</feature>
<comment type="similarity">
    <text evidence="2">Belongs to the malic enzymes family.</text>
</comment>
<dbReference type="InterPro" id="IPR037062">
    <property type="entry name" value="Malic_N_dom_sf"/>
</dbReference>
<feature type="binding site" evidence="7">
    <location>
        <position position="155"/>
    </location>
    <ligand>
        <name>a divalent metal cation</name>
        <dbReference type="ChEBI" id="CHEBI:60240"/>
    </ligand>
</feature>
<protein>
    <submittedName>
        <fullName evidence="10">Malate dehydrogenase (Oxaloacetate-decarboxylating)</fullName>
    </submittedName>
</protein>
<dbReference type="PIRSF" id="PIRSF000106">
    <property type="entry name" value="ME"/>
    <property type="match status" value="1"/>
</dbReference>
<feature type="domain" description="Malic enzyme NAD-binding" evidence="8">
    <location>
        <begin position="156"/>
        <end position="371"/>
    </location>
</feature>
<dbReference type="PATRIC" id="fig|1618561.3.peg.314"/>
<name>A0A0G0A9P3_9BACT</name>
<accession>A0A0G0A9P3</accession>
<dbReference type="SUPFAM" id="SSF53223">
    <property type="entry name" value="Aminoacid dehydrogenase-like, N-terminal domain"/>
    <property type="match status" value="1"/>
</dbReference>
<proteinExistence type="inferred from homology"/>
<dbReference type="PANTHER" id="PTHR43237:SF4">
    <property type="entry name" value="NADP-DEPENDENT MALIC ENZYME"/>
    <property type="match status" value="1"/>
</dbReference>
<dbReference type="SMART" id="SM00919">
    <property type="entry name" value="Malic_M"/>
    <property type="match status" value="1"/>
</dbReference>
<comment type="cofactor">
    <cofactor evidence="1">
        <name>Mn(2+)</name>
        <dbReference type="ChEBI" id="CHEBI:29035"/>
    </cofactor>
</comment>
<evidence type="ECO:0000259" key="9">
    <source>
        <dbReference type="SMART" id="SM01274"/>
    </source>
</evidence>
<feature type="binding site" evidence="6">
    <location>
        <position position="280"/>
    </location>
    <ligand>
        <name>(S)-malate</name>
        <dbReference type="ChEBI" id="CHEBI:15589"/>
    </ligand>
</feature>
<dbReference type="Proteomes" id="UP000033995">
    <property type="component" value="Unassembled WGS sequence"/>
</dbReference>
<comment type="caution">
    <text evidence="10">The sequence shown here is derived from an EMBL/GenBank/DDBJ whole genome shotgun (WGS) entry which is preliminary data.</text>
</comment>
<evidence type="ECO:0000313" key="11">
    <source>
        <dbReference type="Proteomes" id="UP000033995"/>
    </source>
</evidence>
<keyword evidence="3 7" id="KW-0479">Metal-binding</keyword>
<dbReference type="GO" id="GO:0051287">
    <property type="term" value="F:NAD binding"/>
    <property type="evidence" value="ECO:0007669"/>
    <property type="project" value="InterPro"/>
</dbReference>
<dbReference type="InterPro" id="IPR012301">
    <property type="entry name" value="Malic_N_dom"/>
</dbReference>